<dbReference type="Proteomes" id="UP000316238">
    <property type="component" value="Unassembled WGS sequence"/>
</dbReference>
<reference evidence="1" key="1">
    <citation type="submission" date="2017-07" db="EMBL/GenBank/DDBJ databases">
        <title>The cable genome - Insights into the physiology and evolution of filamentous bacteria capable of sulfide oxidation via long distance electron transfer.</title>
        <authorList>
            <person name="Thorup C."/>
            <person name="Bjerg J.T."/>
            <person name="Schreiber L."/>
            <person name="Nielsen L.P."/>
            <person name="Kjeldsen K.U."/>
            <person name="Boesen T."/>
            <person name="Boggild A."/>
            <person name="Meysman F."/>
            <person name="Geelhoed J."/>
            <person name="Schramm A."/>
        </authorList>
    </citation>
    <scope>NUCLEOTIDE SEQUENCE [LARGE SCALE GENOMIC DNA]</scope>
    <source>
        <strain evidence="1">GS</strain>
    </source>
</reference>
<dbReference type="AlphaFoldDB" id="A0A521G0X9"/>
<sequence>MKNIDRRGVLPDGLRLPRCPRQSAKIGCTRVQRWILLSCNGGYFESTTDRFTRVQWLLSLSCKLRADYPCRAARSGVRPNAPAPSRHCRGDPCDRPMCRHIATMRGEYKIRPYRPCRAACNCAKPLRHVSKEGWPMTSIICTAWLTCSSAGARLHRSS</sequence>
<evidence type="ECO:0000313" key="2">
    <source>
        <dbReference type="Proteomes" id="UP000316238"/>
    </source>
</evidence>
<organism evidence="1 2">
    <name type="scientific">Candidatus Electronema aureum</name>
    <dbReference type="NCBI Taxonomy" id="2005002"/>
    <lineage>
        <taxon>Bacteria</taxon>
        <taxon>Pseudomonadati</taxon>
        <taxon>Thermodesulfobacteriota</taxon>
        <taxon>Desulfobulbia</taxon>
        <taxon>Desulfobulbales</taxon>
        <taxon>Desulfobulbaceae</taxon>
        <taxon>Candidatus Electronema</taxon>
    </lineage>
</organism>
<proteinExistence type="predicted"/>
<keyword evidence="2" id="KW-1185">Reference proteome</keyword>
<gene>
    <name evidence="1" type="ORF">CDV28_1207</name>
</gene>
<comment type="caution">
    <text evidence="1">The sequence shown here is derived from an EMBL/GenBank/DDBJ whole genome shotgun (WGS) entry which is preliminary data.</text>
</comment>
<protein>
    <submittedName>
        <fullName evidence="1">Uncharacterized protein</fullName>
    </submittedName>
</protein>
<accession>A0A521G0X9</accession>
<evidence type="ECO:0000313" key="1">
    <source>
        <dbReference type="EMBL" id="TAA74652.1"/>
    </source>
</evidence>
<name>A0A521G0X9_9BACT</name>
<dbReference type="EMBL" id="NQJD01000020">
    <property type="protein sequence ID" value="TAA74652.1"/>
    <property type="molecule type" value="Genomic_DNA"/>
</dbReference>